<evidence type="ECO:0000256" key="6">
    <source>
        <dbReference type="SAM" id="Coils"/>
    </source>
</evidence>
<accession>A0A401UQM1</accession>
<gene>
    <name evidence="8" type="ORF">Ctaglu_34470</name>
</gene>
<dbReference type="InterPro" id="IPR013986">
    <property type="entry name" value="DExx_box_DNA_helicase_dom_sf"/>
</dbReference>
<protein>
    <submittedName>
        <fullName evidence="8">DNA helicase</fullName>
    </submittedName>
</protein>
<dbReference type="InterPro" id="IPR027417">
    <property type="entry name" value="P-loop_NTPase"/>
</dbReference>
<dbReference type="PROSITE" id="PS51198">
    <property type="entry name" value="UVRD_HELICASE_ATP_BIND"/>
    <property type="match status" value="1"/>
</dbReference>
<dbReference type="Proteomes" id="UP000287872">
    <property type="component" value="Unassembled WGS sequence"/>
</dbReference>
<evidence type="ECO:0000256" key="2">
    <source>
        <dbReference type="ARBA" id="ARBA00022801"/>
    </source>
</evidence>
<dbReference type="InterPro" id="IPR014016">
    <property type="entry name" value="UvrD-like_ATP-bd"/>
</dbReference>
<evidence type="ECO:0000256" key="3">
    <source>
        <dbReference type="ARBA" id="ARBA00022806"/>
    </source>
</evidence>
<keyword evidence="3 5" id="KW-0347">Helicase</keyword>
<dbReference type="PANTHER" id="PTHR11070:SF17">
    <property type="entry name" value="DNA HELICASE IV"/>
    <property type="match status" value="1"/>
</dbReference>
<dbReference type="GO" id="GO:0005829">
    <property type="term" value="C:cytosol"/>
    <property type="evidence" value="ECO:0007669"/>
    <property type="project" value="TreeGrafter"/>
</dbReference>
<evidence type="ECO:0000256" key="1">
    <source>
        <dbReference type="ARBA" id="ARBA00022741"/>
    </source>
</evidence>
<dbReference type="EMBL" id="BHYK01000022">
    <property type="protein sequence ID" value="GCD11824.1"/>
    <property type="molecule type" value="Genomic_DNA"/>
</dbReference>
<evidence type="ECO:0000256" key="4">
    <source>
        <dbReference type="ARBA" id="ARBA00022840"/>
    </source>
</evidence>
<evidence type="ECO:0000256" key="5">
    <source>
        <dbReference type="PROSITE-ProRule" id="PRU00560"/>
    </source>
</evidence>
<feature type="domain" description="UvrD-like helicase ATP-binding" evidence="7">
    <location>
        <begin position="206"/>
        <end position="604"/>
    </location>
</feature>
<name>A0A401UQM1_9CLOT</name>
<dbReference type="RefSeq" id="WP_125003971.1">
    <property type="nucleotide sequence ID" value="NZ_BHYK01000022.1"/>
</dbReference>
<sequence>MAIDKSEMELEKRRLEETVDWLSEQVNLAAEKHEELEKKVAMLKKSSGGTYNEELALTQQVYEFANKNLQKYSEASHKPYFARIDFSEARRDKESYYIGKFGLNDSSEGEEKVIDWRAPIAELYYSGQQGKVSYKAPIGFVDGVLSLKRKFLIENEKLENAFDEGINDIILRSSSDETEDNALVDEFLKINLEQSIGSKLKDVVATIQKEQNEIIRASKNTVMIIQGSAGSGKTTVALHRLAYLMYKYSENLTTHEILVIAPNKLFLDYISDILPSLGVSGVKQSTFEDIACNILKYSGKIHTKDMKFSLVMEESNKEKVKFITTSSKFKGSMTYKSIMDRYLKYIENKDIQIEDIMVGEYILFTSNEIKRLYSKDLINFPLNKRKQEIKRYFNLKLKVIIPEVFEKIDYAYERSIQSAKRDIKDETSKRKKIIELYDKRDEEKKHFNANAKKAMDEYFKQWSQKSIIDLYFNLLMDEEVFTELTEGKIGTKLYDFIKSETIASISGSIIDSDDLAALLYLKLKVEGLDKFNFSHIVIDEAQDYSNFQLLMLKSIAVNDSFTIVGDIGQGIYYYKGIESWQKLISEVFKGQANYIPLTQSYRSTIEIINVANRVLQKQQNYITPARPVLRHGKEPDLISYSVEKEFVEKLDEIVKSVKISGKKSIAVIGKTFKECKYIKTQLKKYSENDWELIKNTDKNFQSERIIIPSYMTKGLEFDCSIVYNCDEESYGDNELDKKILYVVLTRALHMEYIFYKEKPSSLLE</sequence>
<evidence type="ECO:0000259" key="7">
    <source>
        <dbReference type="PROSITE" id="PS51198"/>
    </source>
</evidence>
<feature type="coiled-coil region" evidence="6">
    <location>
        <begin position="5"/>
        <end position="46"/>
    </location>
</feature>
<dbReference type="AlphaFoldDB" id="A0A401UQM1"/>
<organism evidence="8 9">
    <name type="scientific">Clostridium tagluense</name>
    <dbReference type="NCBI Taxonomy" id="360422"/>
    <lineage>
        <taxon>Bacteria</taxon>
        <taxon>Bacillati</taxon>
        <taxon>Bacillota</taxon>
        <taxon>Clostridia</taxon>
        <taxon>Eubacteriales</taxon>
        <taxon>Clostridiaceae</taxon>
        <taxon>Clostridium</taxon>
    </lineage>
</organism>
<dbReference type="Gene3D" id="1.10.10.160">
    <property type="match status" value="1"/>
</dbReference>
<dbReference type="GO" id="GO:0016787">
    <property type="term" value="F:hydrolase activity"/>
    <property type="evidence" value="ECO:0007669"/>
    <property type="project" value="UniProtKB-UniRule"/>
</dbReference>
<dbReference type="InterPro" id="IPR048228">
    <property type="entry name" value="HelD_bacillota"/>
</dbReference>
<reference evidence="8 9" key="1">
    <citation type="submission" date="2018-11" db="EMBL/GenBank/DDBJ databases">
        <title>Genome sequencing and assembly of Clostridium tagluense strain A121.</title>
        <authorList>
            <person name="Murakami T."/>
            <person name="Segawa T."/>
            <person name="Shcherbakova V.A."/>
            <person name="Mori H."/>
            <person name="Yoshimura Y."/>
        </authorList>
    </citation>
    <scope>NUCLEOTIDE SEQUENCE [LARGE SCALE GENOMIC DNA]</scope>
    <source>
        <strain evidence="8 9">A121</strain>
    </source>
</reference>
<keyword evidence="4 5" id="KW-0067">ATP-binding</keyword>
<keyword evidence="2 5" id="KW-0378">Hydrolase</keyword>
<dbReference type="NCBIfam" id="NF041464">
    <property type="entry name" value="HelD_BACSU"/>
    <property type="match status" value="1"/>
</dbReference>
<dbReference type="GO" id="GO:0005524">
    <property type="term" value="F:ATP binding"/>
    <property type="evidence" value="ECO:0007669"/>
    <property type="project" value="UniProtKB-UniRule"/>
</dbReference>
<dbReference type="GO" id="GO:0003677">
    <property type="term" value="F:DNA binding"/>
    <property type="evidence" value="ECO:0007669"/>
    <property type="project" value="InterPro"/>
</dbReference>
<proteinExistence type="predicted"/>
<feature type="binding site" evidence="5">
    <location>
        <begin position="227"/>
        <end position="234"/>
    </location>
    <ligand>
        <name>ATP</name>
        <dbReference type="ChEBI" id="CHEBI:30616"/>
    </ligand>
</feature>
<keyword evidence="6" id="KW-0175">Coiled coil</keyword>
<keyword evidence="1 5" id="KW-0547">Nucleotide-binding</keyword>
<dbReference type="GO" id="GO:0043138">
    <property type="term" value="F:3'-5' DNA helicase activity"/>
    <property type="evidence" value="ECO:0007669"/>
    <property type="project" value="TreeGrafter"/>
</dbReference>
<keyword evidence="9" id="KW-1185">Reference proteome</keyword>
<dbReference type="SUPFAM" id="SSF52540">
    <property type="entry name" value="P-loop containing nucleoside triphosphate hydrolases"/>
    <property type="match status" value="1"/>
</dbReference>
<dbReference type="OrthoDB" id="9787585at2"/>
<dbReference type="Pfam" id="PF00580">
    <property type="entry name" value="UvrD-helicase"/>
    <property type="match status" value="1"/>
</dbReference>
<evidence type="ECO:0000313" key="9">
    <source>
        <dbReference type="Proteomes" id="UP000287872"/>
    </source>
</evidence>
<evidence type="ECO:0000313" key="8">
    <source>
        <dbReference type="EMBL" id="GCD11824.1"/>
    </source>
</evidence>
<comment type="caution">
    <text evidence="8">The sequence shown here is derived from an EMBL/GenBank/DDBJ whole genome shotgun (WGS) entry which is preliminary data.</text>
</comment>
<dbReference type="Gene3D" id="3.40.50.300">
    <property type="entry name" value="P-loop containing nucleotide triphosphate hydrolases"/>
    <property type="match status" value="3"/>
</dbReference>
<dbReference type="PANTHER" id="PTHR11070">
    <property type="entry name" value="UVRD / RECB / PCRA DNA HELICASE FAMILY MEMBER"/>
    <property type="match status" value="1"/>
</dbReference>
<dbReference type="GO" id="GO:0000725">
    <property type="term" value="P:recombinational repair"/>
    <property type="evidence" value="ECO:0007669"/>
    <property type="project" value="TreeGrafter"/>
</dbReference>
<dbReference type="InterPro" id="IPR000212">
    <property type="entry name" value="DNA_helicase_UvrD/REP"/>
</dbReference>